<protein>
    <submittedName>
        <fullName evidence="1">Uncharacterized protein</fullName>
    </submittedName>
</protein>
<organism evidence="1 2">
    <name type="scientific">Paramecium sonneborni</name>
    <dbReference type="NCBI Taxonomy" id="65129"/>
    <lineage>
        <taxon>Eukaryota</taxon>
        <taxon>Sar</taxon>
        <taxon>Alveolata</taxon>
        <taxon>Ciliophora</taxon>
        <taxon>Intramacronucleata</taxon>
        <taxon>Oligohymenophorea</taxon>
        <taxon>Peniculida</taxon>
        <taxon>Parameciidae</taxon>
        <taxon>Paramecium</taxon>
    </lineage>
</organism>
<proteinExistence type="predicted"/>
<name>A0A8S1M1B2_9CILI</name>
<dbReference type="EMBL" id="CAJJDN010000027">
    <property type="protein sequence ID" value="CAD8070696.1"/>
    <property type="molecule type" value="Genomic_DNA"/>
</dbReference>
<keyword evidence="2" id="KW-1185">Reference proteome</keyword>
<evidence type="ECO:0000313" key="2">
    <source>
        <dbReference type="Proteomes" id="UP000692954"/>
    </source>
</evidence>
<dbReference type="AlphaFoldDB" id="A0A8S1M1B2"/>
<evidence type="ECO:0000313" key="1">
    <source>
        <dbReference type="EMBL" id="CAD8070696.1"/>
    </source>
</evidence>
<reference evidence="1" key="1">
    <citation type="submission" date="2021-01" db="EMBL/GenBank/DDBJ databases">
        <authorList>
            <consortium name="Genoscope - CEA"/>
            <person name="William W."/>
        </authorList>
    </citation>
    <scope>NUCLEOTIDE SEQUENCE</scope>
</reference>
<comment type="caution">
    <text evidence="1">The sequence shown here is derived from an EMBL/GenBank/DDBJ whole genome shotgun (WGS) entry which is preliminary data.</text>
</comment>
<gene>
    <name evidence="1" type="ORF">PSON_ATCC_30995.1.T0270124</name>
</gene>
<dbReference type="Proteomes" id="UP000692954">
    <property type="component" value="Unassembled WGS sequence"/>
</dbReference>
<sequence length="216" mass="26161">MSSENHSVSNLKLSTRQQYMVNANKYMTAKLSKYKKLYQQQTNKVNSNDSMESQKIDLQDTYFQNVDQLYQKIFKYENNLSQQLDQSVQQLQIIYYQQKGQIEIEQFEIVKNFTLYMTQNNIENIVLQLQQKQHSLFKKPITQLIKFMYFPYEFIMKFQKVKTQKLKLFNQSRKRSFKNIKQKQSKINELVKRWETPRKSYKLSVIIPIDQKGNQF</sequence>
<accession>A0A8S1M1B2</accession>